<proteinExistence type="predicted"/>
<organism evidence="2 3">
    <name type="scientific">Oryzias melastigma</name>
    <name type="common">Marine medaka</name>
    <dbReference type="NCBI Taxonomy" id="30732"/>
    <lineage>
        <taxon>Eukaryota</taxon>
        <taxon>Metazoa</taxon>
        <taxon>Chordata</taxon>
        <taxon>Craniata</taxon>
        <taxon>Vertebrata</taxon>
        <taxon>Euteleostomi</taxon>
        <taxon>Actinopterygii</taxon>
        <taxon>Neopterygii</taxon>
        <taxon>Teleostei</taxon>
        <taxon>Neoteleostei</taxon>
        <taxon>Acanthomorphata</taxon>
        <taxon>Ovalentaria</taxon>
        <taxon>Atherinomorphae</taxon>
        <taxon>Beloniformes</taxon>
        <taxon>Adrianichthyidae</taxon>
        <taxon>Oryziinae</taxon>
        <taxon>Oryzias</taxon>
    </lineage>
</organism>
<name>A0A3B3BG97_ORYME</name>
<accession>A0A3B3BG97</accession>
<dbReference type="PaxDb" id="30732-ENSOMEP00000004058"/>
<dbReference type="AlphaFoldDB" id="A0A3B3BG97"/>
<evidence type="ECO:0000256" key="1">
    <source>
        <dbReference type="SAM" id="MobiDB-lite"/>
    </source>
</evidence>
<sequence>LWIFSPFLTILFLADTSFQHRRGHTLQPLLCQILVFIIPVSPFSPFSPFLPSLPSLPGMPTFPRAPGGPLRPGLPGRPGDPGMLQISFGPPLSLASSSCPKTQWKTPISAHIFKSEEAKKMFESFKIRQHKTCRKKDLQNTA</sequence>
<reference evidence="2" key="1">
    <citation type="submission" date="2025-08" db="UniProtKB">
        <authorList>
            <consortium name="Ensembl"/>
        </authorList>
    </citation>
    <scope>IDENTIFICATION</scope>
</reference>
<dbReference type="Ensembl" id="ENSOMET00000009783.1">
    <property type="protein sequence ID" value="ENSOMEP00000004058.1"/>
    <property type="gene ID" value="ENSOMEG00000005002.1"/>
</dbReference>
<evidence type="ECO:0000313" key="2">
    <source>
        <dbReference type="Ensembl" id="ENSOMEP00000004058.1"/>
    </source>
</evidence>
<protein>
    <submittedName>
        <fullName evidence="2">Uncharacterized protein</fullName>
    </submittedName>
</protein>
<feature type="region of interest" description="Disordered" evidence="1">
    <location>
        <begin position="61"/>
        <end position="82"/>
    </location>
</feature>
<keyword evidence="3" id="KW-1185">Reference proteome</keyword>
<reference evidence="2" key="2">
    <citation type="submission" date="2025-09" db="UniProtKB">
        <authorList>
            <consortium name="Ensembl"/>
        </authorList>
    </citation>
    <scope>IDENTIFICATION</scope>
</reference>
<dbReference type="Proteomes" id="UP000261560">
    <property type="component" value="Unplaced"/>
</dbReference>
<evidence type="ECO:0000313" key="3">
    <source>
        <dbReference type="Proteomes" id="UP000261560"/>
    </source>
</evidence>